<dbReference type="GO" id="GO:0016787">
    <property type="term" value="F:hydrolase activity"/>
    <property type="evidence" value="ECO:0007669"/>
    <property type="project" value="UniProtKB-KW"/>
</dbReference>
<gene>
    <name evidence="3" type="ordered locus">Metok_0145</name>
</gene>
<dbReference type="Proteomes" id="UP000009296">
    <property type="component" value="Chromosome"/>
</dbReference>
<name>F8AN13_METOI</name>
<dbReference type="CDD" id="cd18873">
    <property type="entry name" value="NUDIX_NadM_like"/>
    <property type="match status" value="1"/>
</dbReference>
<keyword evidence="4" id="KW-1185">Reference proteome</keyword>
<dbReference type="STRING" id="647113.Metok_0145"/>
<dbReference type="PRINTS" id="PR00502">
    <property type="entry name" value="NUDIXFAMILY"/>
</dbReference>
<dbReference type="KEGG" id="mok:Metok_0145"/>
<reference evidence="3" key="1">
    <citation type="submission" date="2011-05" db="EMBL/GenBank/DDBJ databases">
        <title>Complete sequence of chromosome of Methanothermococcus okinawensis IH1.</title>
        <authorList>
            <consortium name="US DOE Joint Genome Institute"/>
            <person name="Lucas S."/>
            <person name="Han J."/>
            <person name="Lapidus A."/>
            <person name="Cheng J.-F."/>
            <person name="Goodwin L."/>
            <person name="Pitluck S."/>
            <person name="Peters L."/>
            <person name="Mikhailova N."/>
            <person name="Held B."/>
            <person name="Han C."/>
            <person name="Tapia R."/>
            <person name="Land M."/>
            <person name="Hauser L."/>
            <person name="Kyrpides N."/>
            <person name="Ivanova N."/>
            <person name="Pagani I."/>
            <person name="Sieprawska-Lupa M."/>
            <person name="Takai K."/>
            <person name="Miyazaki J."/>
            <person name="Whitman W."/>
            <person name="Woyke T."/>
        </authorList>
    </citation>
    <scope>NUCLEOTIDE SEQUENCE</scope>
    <source>
        <strain evidence="3">IH1</strain>
    </source>
</reference>
<proteinExistence type="predicted"/>
<dbReference type="HOGENOM" id="CLU_037162_20_3_2"/>
<dbReference type="GeneID" id="10772262"/>
<dbReference type="OrthoDB" id="40462at2157"/>
<evidence type="ECO:0000256" key="1">
    <source>
        <dbReference type="ARBA" id="ARBA00022801"/>
    </source>
</evidence>
<dbReference type="PANTHER" id="PTHR43736">
    <property type="entry name" value="ADP-RIBOSE PYROPHOSPHATASE"/>
    <property type="match status" value="1"/>
</dbReference>
<dbReference type="PANTHER" id="PTHR43736:SF1">
    <property type="entry name" value="DIHYDRONEOPTERIN TRIPHOSPHATE DIPHOSPHATASE"/>
    <property type="match status" value="1"/>
</dbReference>
<accession>F8AN13</accession>
<sequence>MCKYKSPSLTVDGIVQIDDKILLIKRKNPPFKDFWAFPGGFVEYGETTENAVIREVQEETSLKTRIKHLLGVYSDPNRDPRGHTVSVVYVLEPIEGTIKGADDAKEAKLFKIEEVKNLNLAFDHKKIFEDYLNYLKLK</sequence>
<protein>
    <submittedName>
        <fullName evidence="3">NUDIX hydrolase</fullName>
    </submittedName>
</protein>
<dbReference type="SUPFAM" id="SSF55811">
    <property type="entry name" value="Nudix"/>
    <property type="match status" value="1"/>
</dbReference>
<dbReference type="eggNOG" id="arCOG01075">
    <property type="taxonomic scope" value="Archaea"/>
</dbReference>
<dbReference type="PROSITE" id="PS51462">
    <property type="entry name" value="NUDIX"/>
    <property type="match status" value="1"/>
</dbReference>
<dbReference type="Pfam" id="PF00293">
    <property type="entry name" value="NUDIX"/>
    <property type="match status" value="1"/>
</dbReference>
<dbReference type="EMBL" id="CP002792">
    <property type="protein sequence ID" value="AEH06140.1"/>
    <property type="molecule type" value="Genomic_DNA"/>
</dbReference>
<dbReference type="RefSeq" id="WP_013866326.1">
    <property type="nucleotide sequence ID" value="NC_015636.1"/>
</dbReference>
<feature type="domain" description="Nudix hydrolase" evidence="2">
    <location>
        <begin position="6"/>
        <end position="132"/>
    </location>
</feature>
<keyword evidence="1 3" id="KW-0378">Hydrolase</keyword>
<organism evidence="3 4">
    <name type="scientific">Methanothermococcus okinawensis (strain DSM 14208 / JCM 11175 / IH1)</name>
    <dbReference type="NCBI Taxonomy" id="647113"/>
    <lineage>
        <taxon>Archaea</taxon>
        <taxon>Methanobacteriati</taxon>
        <taxon>Methanobacteriota</taxon>
        <taxon>Methanomada group</taxon>
        <taxon>Methanococci</taxon>
        <taxon>Methanococcales</taxon>
        <taxon>Methanococcaceae</taxon>
        <taxon>Methanothermococcus</taxon>
    </lineage>
</organism>
<evidence type="ECO:0000313" key="3">
    <source>
        <dbReference type="EMBL" id="AEH06140.1"/>
    </source>
</evidence>
<evidence type="ECO:0000259" key="2">
    <source>
        <dbReference type="PROSITE" id="PS51462"/>
    </source>
</evidence>
<evidence type="ECO:0000313" key="4">
    <source>
        <dbReference type="Proteomes" id="UP000009296"/>
    </source>
</evidence>
<dbReference type="AlphaFoldDB" id="F8AN13"/>
<dbReference type="Gene3D" id="3.90.79.10">
    <property type="entry name" value="Nucleoside Triphosphate Pyrophosphohydrolase"/>
    <property type="match status" value="1"/>
</dbReference>
<dbReference type="InterPro" id="IPR000086">
    <property type="entry name" value="NUDIX_hydrolase_dom"/>
</dbReference>
<dbReference type="InterPro" id="IPR020476">
    <property type="entry name" value="Nudix_hydrolase"/>
</dbReference>
<dbReference type="InterPro" id="IPR015797">
    <property type="entry name" value="NUDIX_hydrolase-like_dom_sf"/>
</dbReference>